<evidence type="ECO:0008006" key="4">
    <source>
        <dbReference type="Google" id="ProtNLM"/>
    </source>
</evidence>
<protein>
    <recommendedName>
        <fullName evidence="4">Hydrophobin</fullName>
    </recommendedName>
</protein>
<feature type="signal peptide" evidence="1">
    <location>
        <begin position="1"/>
        <end position="17"/>
    </location>
</feature>
<evidence type="ECO:0000313" key="2">
    <source>
        <dbReference type="EMBL" id="KAF7189311.1"/>
    </source>
</evidence>
<keyword evidence="3" id="KW-1185">Reference proteome</keyword>
<dbReference type="AlphaFoldDB" id="A0A8H6RDW6"/>
<sequence length="105" mass="10687">MQLSLFTLFGLSALALAAPAAVPEAAPVTAVEDAATDIFARTGSGACCPKGKKSKCSPCEPSQSCPSDKPEKYTSCNKIAGLVVLCNVLNGNTISIPISLDLLSS</sequence>
<proteinExistence type="predicted"/>
<comment type="caution">
    <text evidence="2">The sequence shown here is derived from an EMBL/GenBank/DDBJ whole genome shotgun (WGS) entry which is preliminary data.</text>
</comment>
<gene>
    <name evidence="2" type="ORF">HII31_09289</name>
</gene>
<dbReference type="EMBL" id="JABCIY010000191">
    <property type="protein sequence ID" value="KAF7189311.1"/>
    <property type="molecule type" value="Genomic_DNA"/>
</dbReference>
<keyword evidence="1" id="KW-0732">Signal</keyword>
<reference evidence="2" key="1">
    <citation type="submission" date="2020-04" db="EMBL/GenBank/DDBJ databases">
        <title>Draft genome resource of the tomato pathogen Pseudocercospora fuligena.</title>
        <authorList>
            <person name="Zaccaron A."/>
        </authorList>
    </citation>
    <scope>NUCLEOTIDE SEQUENCE</scope>
    <source>
        <strain evidence="2">PF001</strain>
    </source>
</reference>
<evidence type="ECO:0000256" key="1">
    <source>
        <dbReference type="SAM" id="SignalP"/>
    </source>
</evidence>
<accession>A0A8H6RDW6</accession>
<evidence type="ECO:0000313" key="3">
    <source>
        <dbReference type="Proteomes" id="UP000660729"/>
    </source>
</evidence>
<dbReference type="Proteomes" id="UP000660729">
    <property type="component" value="Unassembled WGS sequence"/>
</dbReference>
<name>A0A8H6RDW6_9PEZI</name>
<feature type="chain" id="PRO_5034302371" description="Hydrophobin" evidence="1">
    <location>
        <begin position="18"/>
        <end position="105"/>
    </location>
</feature>
<organism evidence="2 3">
    <name type="scientific">Pseudocercospora fuligena</name>
    <dbReference type="NCBI Taxonomy" id="685502"/>
    <lineage>
        <taxon>Eukaryota</taxon>
        <taxon>Fungi</taxon>
        <taxon>Dikarya</taxon>
        <taxon>Ascomycota</taxon>
        <taxon>Pezizomycotina</taxon>
        <taxon>Dothideomycetes</taxon>
        <taxon>Dothideomycetidae</taxon>
        <taxon>Mycosphaerellales</taxon>
        <taxon>Mycosphaerellaceae</taxon>
        <taxon>Pseudocercospora</taxon>
    </lineage>
</organism>